<dbReference type="PROSITE" id="PS51257">
    <property type="entry name" value="PROKAR_LIPOPROTEIN"/>
    <property type="match status" value="1"/>
</dbReference>
<evidence type="ECO:0000259" key="3">
    <source>
        <dbReference type="Pfam" id="PF11887"/>
    </source>
</evidence>
<protein>
    <submittedName>
        <fullName evidence="4">Phospholipid/cholesterol/gamma-HCH transport system substrate-binding protein</fullName>
    </submittedName>
</protein>
<name>A0ABR6BM59_9PSEU</name>
<feature type="domain" description="Mammalian cell entry C-terminal" evidence="3">
    <location>
        <begin position="120"/>
        <end position="294"/>
    </location>
</feature>
<dbReference type="PANTHER" id="PTHR33371:SF15">
    <property type="entry name" value="LIPOPROTEIN LPRN"/>
    <property type="match status" value="1"/>
</dbReference>
<comment type="caution">
    <text evidence="4">The sequence shown here is derived from an EMBL/GenBank/DDBJ whole genome shotgun (WGS) entry which is preliminary data.</text>
</comment>
<dbReference type="Proteomes" id="UP000517916">
    <property type="component" value="Unassembled WGS sequence"/>
</dbReference>
<dbReference type="InterPro" id="IPR003399">
    <property type="entry name" value="Mce/MlaD"/>
</dbReference>
<feature type="domain" description="Mce/MlaD" evidence="2">
    <location>
        <begin position="38"/>
        <end position="114"/>
    </location>
</feature>
<dbReference type="Pfam" id="PF11887">
    <property type="entry name" value="Mce4_CUP1"/>
    <property type="match status" value="1"/>
</dbReference>
<dbReference type="InterPro" id="IPR052336">
    <property type="entry name" value="MlaD_Phospholipid_Transporter"/>
</dbReference>
<gene>
    <name evidence="4" type="ORF">BC739_005205</name>
</gene>
<dbReference type="EMBL" id="JACJID010000004">
    <property type="protein sequence ID" value="MBA8927988.1"/>
    <property type="molecule type" value="Genomic_DNA"/>
</dbReference>
<reference evidence="4 5" key="1">
    <citation type="submission" date="2020-08" db="EMBL/GenBank/DDBJ databases">
        <title>Genomic Encyclopedia of Archaeal and Bacterial Type Strains, Phase II (KMG-II): from individual species to whole genera.</title>
        <authorList>
            <person name="Goeker M."/>
        </authorList>
    </citation>
    <scope>NUCLEOTIDE SEQUENCE [LARGE SCALE GENOMIC DNA]</scope>
    <source>
        <strain evidence="4 5">DSM 43850</strain>
    </source>
</reference>
<sequence>MNRRVWTLLPLTALLAGCGYSGLYDTPLPGGADLGDHPYRVTAEFADVLDLVPQASVKVNDVPVGRVERIELAADNKTALVHLAVNGSVAVPAEARAELGQSSLLGEKYVQLVAPPNGTGRLADGAVISKERTNRSPEIEEVLGALSLLLNGGNLGQLQSIVRELNSAMTGNEAQIRSFLSSVDSVVGTLDGQRDRIVKAIDAINRLSAAVAAQRDDLATALDHLAPGLQVITQQRDQLTSMLRSLDALSTVAVDTVHKTRADLVADLQQLAPILGKLAETGAKLPIAVQYLATYPFTDYAANAIKGDYFNSDIRFDLDLSGLVRALTAGNQPLIQVPSPVSPPKPVPLPLPSQPVPQRKPGGTLLDLLGSLLGGGR</sequence>
<accession>A0ABR6BM59</accession>
<evidence type="ECO:0000256" key="1">
    <source>
        <dbReference type="SAM" id="MobiDB-lite"/>
    </source>
</evidence>
<evidence type="ECO:0000313" key="5">
    <source>
        <dbReference type="Proteomes" id="UP000517916"/>
    </source>
</evidence>
<dbReference type="PANTHER" id="PTHR33371">
    <property type="entry name" value="INTERMEMBRANE PHOSPHOLIPID TRANSPORT SYSTEM BINDING PROTEIN MLAD-RELATED"/>
    <property type="match status" value="1"/>
</dbReference>
<dbReference type="InterPro" id="IPR005693">
    <property type="entry name" value="Mce"/>
</dbReference>
<feature type="compositionally biased region" description="Pro residues" evidence="1">
    <location>
        <begin position="340"/>
        <end position="355"/>
    </location>
</feature>
<evidence type="ECO:0000259" key="2">
    <source>
        <dbReference type="Pfam" id="PF02470"/>
    </source>
</evidence>
<proteinExistence type="predicted"/>
<dbReference type="Pfam" id="PF02470">
    <property type="entry name" value="MlaD"/>
    <property type="match status" value="1"/>
</dbReference>
<dbReference type="NCBIfam" id="TIGR00996">
    <property type="entry name" value="Mtu_fam_mce"/>
    <property type="match status" value="1"/>
</dbReference>
<organism evidence="4 5">
    <name type="scientific">Kutzneria viridogrisea</name>
    <dbReference type="NCBI Taxonomy" id="47990"/>
    <lineage>
        <taxon>Bacteria</taxon>
        <taxon>Bacillati</taxon>
        <taxon>Actinomycetota</taxon>
        <taxon>Actinomycetes</taxon>
        <taxon>Pseudonocardiales</taxon>
        <taxon>Pseudonocardiaceae</taxon>
        <taxon>Kutzneria</taxon>
    </lineage>
</organism>
<feature type="region of interest" description="Disordered" evidence="1">
    <location>
        <begin position="338"/>
        <end position="364"/>
    </location>
</feature>
<dbReference type="InterPro" id="IPR024516">
    <property type="entry name" value="Mce_C"/>
</dbReference>
<dbReference type="RefSeq" id="WP_025356914.1">
    <property type="nucleotide sequence ID" value="NZ_BAAABQ010000030.1"/>
</dbReference>
<keyword evidence="5" id="KW-1185">Reference proteome</keyword>
<evidence type="ECO:0000313" key="4">
    <source>
        <dbReference type="EMBL" id="MBA8927988.1"/>
    </source>
</evidence>